<sequence length="152" mass="16914">MLLTFSASAQIITDSIAATAARDSLLRIANNARRFAVSAPRTAMCRHVVRGYYTMPNGTASRGQKAWEQVTKTYLSGATNERYTGYTENGLIVLRERRHNGSITWLKLLPYQVVNGQNAARPGGSTSGDYTREGYVRWGPKLYLVPRLTAER</sequence>
<dbReference type="EMBL" id="FWWW01000036">
    <property type="protein sequence ID" value="SMB82407.1"/>
    <property type="molecule type" value="Genomic_DNA"/>
</dbReference>
<dbReference type="STRING" id="645990.SAMN00120144_2184"/>
<reference evidence="1 2" key="1">
    <citation type="submission" date="2017-04" db="EMBL/GenBank/DDBJ databases">
        <authorList>
            <person name="Afonso C.L."/>
            <person name="Miller P.J."/>
            <person name="Scott M.A."/>
            <person name="Spackman E."/>
            <person name="Goraichik I."/>
            <person name="Dimitrov K.M."/>
            <person name="Suarez D.L."/>
            <person name="Swayne D.E."/>
        </authorList>
    </citation>
    <scope>NUCLEOTIDE SEQUENCE [LARGE SCALE GENOMIC DNA]</scope>
    <source>
        <strain evidence="1 2">DSM 11622</strain>
    </source>
</reference>
<dbReference type="OrthoDB" id="883037at2"/>
<evidence type="ECO:0000313" key="2">
    <source>
        <dbReference type="Proteomes" id="UP000192266"/>
    </source>
</evidence>
<dbReference type="AlphaFoldDB" id="A0A1W1UMU6"/>
<evidence type="ECO:0000313" key="1">
    <source>
        <dbReference type="EMBL" id="SMB82407.1"/>
    </source>
</evidence>
<accession>A0A1W1UMU6</accession>
<proteinExistence type="predicted"/>
<keyword evidence="2" id="KW-1185">Reference proteome</keyword>
<organism evidence="1 2">
    <name type="scientific">Hymenobacter roseosalivarius DSM 11622</name>
    <dbReference type="NCBI Taxonomy" id="645990"/>
    <lineage>
        <taxon>Bacteria</taxon>
        <taxon>Pseudomonadati</taxon>
        <taxon>Bacteroidota</taxon>
        <taxon>Cytophagia</taxon>
        <taxon>Cytophagales</taxon>
        <taxon>Hymenobacteraceae</taxon>
        <taxon>Hymenobacter</taxon>
    </lineage>
</organism>
<dbReference type="Proteomes" id="UP000192266">
    <property type="component" value="Unassembled WGS sequence"/>
</dbReference>
<name>A0A1W1UMU6_9BACT</name>
<protein>
    <submittedName>
        <fullName evidence="1">Uncharacterized protein</fullName>
    </submittedName>
</protein>
<gene>
    <name evidence="1" type="ORF">SAMN00120144_2184</name>
</gene>